<reference evidence="3" key="1">
    <citation type="journal article" date="2019" name="Int. J. Syst. Evol. Microbiol.">
        <title>The Global Catalogue of Microorganisms (GCM) 10K type strain sequencing project: providing services to taxonomists for standard genome sequencing and annotation.</title>
        <authorList>
            <consortium name="The Broad Institute Genomics Platform"/>
            <consortium name="The Broad Institute Genome Sequencing Center for Infectious Disease"/>
            <person name="Wu L."/>
            <person name="Ma J."/>
        </authorList>
    </citation>
    <scope>NUCLEOTIDE SEQUENCE [LARGE SCALE GENOMIC DNA]</scope>
    <source>
        <strain evidence="3">CGMCC 1.16455</strain>
    </source>
</reference>
<feature type="region of interest" description="Disordered" evidence="1">
    <location>
        <begin position="75"/>
        <end position="104"/>
    </location>
</feature>
<protein>
    <recommendedName>
        <fullName evidence="4">KTSC domain-containing protein</fullName>
    </recommendedName>
</protein>
<gene>
    <name evidence="2" type="ORF">ACFPK8_16335</name>
</gene>
<name>A0ABW0FK83_9MICO</name>
<organism evidence="2 3">
    <name type="scientific">Brachybacterium tyrofermentans</name>
    <dbReference type="NCBI Taxonomy" id="47848"/>
    <lineage>
        <taxon>Bacteria</taxon>
        <taxon>Bacillati</taxon>
        <taxon>Actinomycetota</taxon>
        <taxon>Actinomycetes</taxon>
        <taxon>Micrococcales</taxon>
        <taxon>Dermabacteraceae</taxon>
        <taxon>Brachybacterium</taxon>
    </lineage>
</organism>
<evidence type="ECO:0008006" key="4">
    <source>
        <dbReference type="Google" id="ProtNLM"/>
    </source>
</evidence>
<comment type="caution">
    <text evidence="2">The sequence shown here is derived from an EMBL/GenBank/DDBJ whole genome shotgun (WGS) entry which is preliminary data.</text>
</comment>
<dbReference type="EMBL" id="JBHSLN010000086">
    <property type="protein sequence ID" value="MFC5299083.1"/>
    <property type="molecule type" value="Genomic_DNA"/>
</dbReference>
<accession>A0ABW0FK83</accession>
<keyword evidence="3" id="KW-1185">Reference proteome</keyword>
<feature type="compositionally biased region" description="Low complexity" evidence="1">
    <location>
        <begin position="1"/>
        <end position="22"/>
    </location>
</feature>
<evidence type="ECO:0000313" key="2">
    <source>
        <dbReference type="EMBL" id="MFC5299083.1"/>
    </source>
</evidence>
<evidence type="ECO:0000313" key="3">
    <source>
        <dbReference type="Proteomes" id="UP001595937"/>
    </source>
</evidence>
<sequence length="104" mass="11116">MTTLSTTYSPTTPAAPTTPSASQRSGTRTVVFRDQSAGVRYLTDSDRPTDLSTTWEDGNVYPVVEVDLSSAAHLATRRRTGTAGSAGRSGRARRRRAKSTALRG</sequence>
<dbReference type="Proteomes" id="UP001595937">
    <property type="component" value="Unassembled WGS sequence"/>
</dbReference>
<feature type="region of interest" description="Disordered" evidence="1">
    <location>
        <begin position="1"/>
        <end position="32"/>
    </location>
</feature>
<dbReference type="GeneID" id="303297865"/>
<proteinExistence type="predicted"/>
<evidence type="ECO:0000256" key="1">
    <source>
        <dbReference type="SAM" id="MobiDB-lite"/>
    </source>
</evidence>
<dbReference type="RefSeq" id="WP_343924677.1">
    <property type="nucleotide sequence ID" value="NZ_BAAAIR010000042.1"/>
</dbReference>